<dbReference type="Proteomes" id="UP000474296">
    <property type="component" value="Unassembled WGS sequence"/>
</dbReference>
<keyword evidence="3" id="KW-1185">Reference proteome</keyword>
<dbReference type="PANTHER" id="PTHR12526">
    <property type="entry name" value="GLYCOSYLTRANSFERASE"/>
    <property type="match status" value="1"/>
</dbReference>
<reference evidence="2 3" key="1">
    <citation type="submission" date="2020-01" db="EMBL/GenBank/DDBJ databases">
        <title>Spongiivirga citrea KCTC 32990T.</title>
        <authorList>
            <person name="Wang G."/>
        </authorList>
    </citation>
    <scope>NUCLEOTIDE SEQUENCE [LARGE SCALE GENOMIC DNA]</scope>
    <source>
        <strain evidence="2 3">KCTC 32990</strain>
    </source>
</reference>
<sequence length="369" mass="42876">MKRIAILTDSINKIGGIESLIQLKANYWSTRKNYSVHIVTTEQKGQEPFLKMSPEVDFHDLGIGYDRNKSYFGLKNLPKVAKNFFLLQKKINQIKPDVVIVANHIPVSFFFIFLKTKARWVKEFHFSKFYRSKLKPTLFTRYEQFLESKYDHLVVLNPEERNFYPSENAVTIPNPVLTIEEKELVDYDNRSKIAIAAGRISYVKRMDILIDIWQEFVKHNSDWQLHIYGNGESGYVKKLHDKIESLHLDKYIKFMGAIDNVPEIMKKASLYLMTSSQECFPMVLLEAQSVGLPIISFDCPTGPRNIITHEYDGILVENDNRSSFVENLIKLASNEQERKRLANNGVESVQKYHVDAIMAKWDDLIIKSK</sequence>
<proteinExistence type="predicted"/>
<name>A0A6M0CNM8_9FLAO</name>
<dbReference type="SUPFAM" id="SSF53756">
    <property type="entry name" value="UDP-Glycosyltransferase/glycogen phosphorylase"/>
    <property type="match status" value="1"/>
</dbReference>
<feature type="domain" description="Glycosyl transferase family 1" evidence="1">
    <location>
        <begin position="188"/>
        <end position="345"/>
    </location>
</feature>
<evidence type="ECO:0000313" key="3">
    <source>
        <dbReference type="Proteomes" id="UP000474296"/>
    </source>
</evidence>
<evidence type="ECO:0000313" key="2">
    <source>
        <dbReference type="EMBL" id="NER15580.1"/>
    </source>
</evidence>
<dbReference type="Gene3D" id="3.40.50.2000">
    <property type="entry name" value="Glycogen Phosphorylase B"/>
    <property type="match status" value="2"/>
</dbReference>
<dbReference type="Pfam" id="PF00534">
    <property type="entry name" value="Glycos_transf_1"/>
    <property type="match status" value="1"/>
</dbReference>
<gene>
    <name evidence="2" type="ORF">GWK10_00050</name>
</gene>
<dbReference type="CDD" id="cd03820">
    <property type="entry name" value="GT4_AmsD-like"/>
    <property type="match status" value="1"/>
</dbReference>
<evidence type="ECO:0000259" key="1">
    <source>
        <dbReference type="Pfam" id="PF00534"/>
    </source>
</evidence>
<dbReference type="PANTHER" id="PTHR12526:SF630">
    <property type="entry name" value="GLYCOSYLTRANSFERASE"/>
    <property type="match status" value="1"/>
</dbReference>
<organism evidence="2 3">
    <name type="scientific">Spongiivirga citrea</name>
    <dbReference type="NCBI Taxonomy" id="1481457"/>
    <lineage>
        <taxon>Bacteria</taxon>
        <taxon>Pseudomonadati</taxon>
        <taxon>Bacteroidota</taxon>
        <taxon>Flavobacteriia</taxon>
        <taxon>Flavobacteriales</taxon>
        <taxon>Flavobacteriaceae</taxon>
        <taxon>Spongiivirga</taxon>
    </lineage>
</organism>
<comment type="caution">
    <text evidence="2">The sequence shown here is derived from an EMBL/GenBank/DDBJ whole genome shotgun (WGS) entry which is preliminary data.</text>
</comment>
<dbReference type="EMBL" id="JAABOQ010000001">
    <property type="protein sequence ID" value="NER15580.1"/>
    <property type="molecule type" value="Genomic_DNA"/>
</dbReference>
<protein>
    <submittedName>
        <fullName evidence="2">Glycosyltransferase</fullName>
    </submittedName>
</protein>
<dbReference type="RefSeq" id="WP_164028860.1">
    <property type="nucleotide sequence ID" value="NZ_JAABOQ010000001.1"/>
</dbReference>
<keyword evidence="2" id="KW-0808">Transferase</keyword>
<accession>A0A6M0CNM8</accession>
<dbReference type="AlphaFoldDB" id="A0A6M0CNM8"/>
<dbReference type="GO" id="GO:0016757">
    <property type="term" value="F:glycosyltransferase activity"/>
    <property type="evidence" value="ECO:0007669"/>
    <property type="project" value="InterPro"/>
</dbReference>
<dbReference type="InterPro" id="IPR001296">
    <property type="entry name" value="Glyco_trans_1"/>
</dbReference>